<accession>A0ABQ3QXJ1</accession>
<keyword evidence="2" id="KW-1185">Reference proteome</keyword>
<dbReference type="EMBL" id="BNDY01000017">
    <property type="protein sequence ID" value="GHI42000.1"/>
    <property type="molecule type" value="Genomic_DNA"/>
</dbReference>
<reference evidence="1" key="1">
    <citation type="submission" date="2024-05" db="EMBL/GenBank/DDBJ databases">
        <title>Whole genome shotgun sequence of Streptomyces violascens NBRC 12920.</title>
        <authorList>
            <person name="Komaki H."/>
            <person name="Tamura T."/>
        </authorList>
    </citation>
    <scope>NUCLEOTIDE SEQUENCE</scope>
    <source>
        <strain evidence="1">NBRC 12920</strain>
    </source>
</reference>
<evidence type="ECO:0000313" key="1">
    <source>
        <dbReference type="EMBL" id="GHI42000.1"/>
    </source>
</evidence>
<protein>
    <submittedName>
        <fullName evidence="1">Uncharacterized protein</fullName>
    </submittedName>
</protein>
<evidence type="ECO:0000313" key="2">
    <source>
        <dbReference type="Proteomes" id="UP001050808"/>
    </source>
</evidence>
<comment type="caution">
    <text evidence="1">The sequence shown here is derived from an EMBL/GenBank/DDBJ whole genome shotgun (WGS) entry which is preliminary data.</text>
</comment>
<dbReference type="Proteomes" id="UP001050808">
    <property type="component" value="Unassembled WGS sequence"/>
</dbReference>
<sequence length="104" mass="11351">MSGLVIESRAPVVMPRFGIADAGEADDDREFRGPGAMMVLRFLTAEATQSAAVEAPGRQFVVVLRYVATEAGLGRRRHRSFQHRRDGAAIRTAEAGSLKLRRLA</sequence>
<gene>
    <name evidence="1" type="ORF">Sviol_64080</name>
</gene>
<name>A0ABQ3QXJ1_9ACTN</name>
<organism evidence="1 2">
    <name type="scientific">Streptomyces violascens</name>
    <dbReference type="NCBI Taxonomy" id="67381"/>
    <lineage>
        <taxon>Bacteria</taxon>
        <taxon>Bacillati</taxon>
        <taxon>Actinomycetota</taxon>
        <taxon>Actinomycetes</taxon>
        <taxon>Kitasatosporales</taxon>
        <taxon>Streptomycetaceae</taxon>
        <taxon>Streptomyces</taxon>
    </lineage>
</organism>
<proteinExistence type="predicted"/>